<evidence type="ECO:0000256" key="1">
    <source>
        <dbReference type="SAM" id="MobiDB-lite"/>
    </source>
</evidence>
<evidence type="ECO:0000313" key="2">
    <source>
        <dbReference type="EMBL" id="KAK1119212.1"/>
    </source>
</evidence>
<protein>
    <submittedName>
        <fullName evidence="2">Uncharacterized protein</fullName>
    </submittedName>
</protein>
<dbReference type="Proteomes" id="UP001177670">
    <property type="component" value="Unassembled WGS sequence"/>
</dbReference>
<feature type="region of interest" description="Disordered" evidence="1">
    <location>
        <begin position="41"/>
        <end position="69"/>
    </location>
</feature>
<gene>
    <name evidence="2" type="ORF">K0M31_013707</name>
</gene>
<reference evidence="2" key="1">
    <citation type="submission" date="2021-10" db="EMBL/GenBank/DDBJ databases">
        <title>Melipona bicolor Genome sequencing and assembly.</title>
        <authorList>
            <person name="Araujo N.S."/>
            <person name="Arias M.C."/>
        </authorList>
    </citation>
    <scope>NUCLEOTIDE SEQUENCE</scope>
    <source>
        <strain evidence="2">USP_2M_L1-L4_2017</strain>
        <tissue evidence="2">Whole body</tissue>
    </source>
</reference>
<dbReference type="AlphaFoldDB" id="A0AA40FHX4"/>
<dbReference type="EMBL" id="JAHYIQ010000038">
    <property type="protein sequence ID" value="KAK1119212.1"/>
    <property type="molecule type" value="Genomic_DNA"/>
</dbReference>
<name>A0AA40FHX4_9HYME</name>
<comment type="caution">
    <text evidence="2">The sequence shown here is derived from an EMBL/GenBank/DDBJ whole genome shotgun (WGS) entry which is preliminary data.</text>
</comment>
<evidence type="ECO:0000313" key="3">
    <source>
        <dbReference type="Proteomes" id="UP001177670"/>
    </source>
</evidence>
<keyword evidence="3" id="KW-1185">Reference proteome</keyword>
<organism evidence="2 3">
    <name type="scientific">Melipona bicolor</name>
    <dbReference type="NCBI Taxonomy" id="60889"/>
    <lineage>
        <taxon>Eukaryota</taxon>
        <taxon>Metazoa</taxon>
        <taxon>Ecdysozoa</taxon>
        <taxon>Arthropoda</taxon>
        <taxon>Hexapoda</taxon>
        <taxon>Insecta</taxon>
        <taxon>Pterygota</taxon>
        <taxon>Neoptera</taxon>
        <taxon>Endopterygota</taxon>
        <taxon>Hymenoptera</taxon>
        <taxon>Apocrita</taxon>
        <taxon>Aculeata</taxon>
        <taxon>Apoidea</taxon>
        <taxon>Anthophila</taxon>
        <taxon>Apidae</taxon>
        <taxon>Melipona</taxon>
    </lineage>
</organism>
<proteinExistence type="predicted"/>
<sequence>SLMDTLNSPRDERFVFSRERAGFSRRLETQSRTQFRSLGRCTSNKATRRKNSDRVGRIKAAGKTGPEDA</sequence>
<feature type="non-terminal residue" evidence="2">
    <location>
        <position position="1"/>
    </location>
</feature>
<accession>A0AA40FHX4</accession>